<proteinExistence type="predicted"/>
<gene>
    <name evidence="2" type="ORF">Sradi_3816800</name>
</gene>
<comment type="caution">
    <text evidence="2">The sequence shown here is derived from an EMBL/GenBank/DDBJ whole genome shotgun (WGS) entry which is preliminary data.</text>
</comment>
<dbReference type="Pfam" id="PF13456">
    <property type="entry name" value="RVT_3"/>
    <property type="match status" value="1"/>
</dbReference>
<name>A0AAW2Q0Q3_SESRA</name>
<dbReference type="PANTHER" id="PTHR48475">
    <property type="entry name" value="RIBONUCLEASE H"/>
    <property type="match status" value="1"/>
</dbReference>
<dbReference type="InterPro" id="IPR002156">
    <property type="entry name" value="RNaseH_domain"/>
</dbReference>
<dbReference type="Gene3D" id="3.30.420.10">
    <property type="entry name" value="Ribonuclease H-like superfamily/Ribonuclease H"/>
    <property type="match status" value="1"/>
</dbReference>
<dbReference type="InterPro" id="IPR012337">
    <property type="entry name" value="RNaseH-like_sf"/>
</dbReference>
<reference evidence="2" key="2">
    <citation type="journal article" date="2024" name="Plant">
        <title>Genomic evolution and insights into agronomic trait innovations of Sesamum species.</title>
        <authorList>
            <person name="Miao H."/>
            <person name="Wang L."/>
            <person name="Qu L."/>
            <person name="Liu H."/>
            <person name="Sun Y."/>
            <person name="Le M."/>
            <person name="Wang Q."/>
            <person name="Wei S."/>
            <person name="Zheng Y."/>
            <person name="Lin W."/>
            <person name="Duan Y."/>
            <person name="Cao H."/>
            <person name="Xiong S."/>
            <person name="Wang X."/>
            <person name="Wei L."/>
            <person name="Li C."/>
            <person name="Ma Q."/>
            <person name="Ju M."/>
            <person name="Zhao R."/>
            <person name="Li G."/>
            <person name="Mu C."/>
            <person name="Tian Q."/>
            <person name="Mei H."/>
            <person name="Zhang T."/>
            <person name="Gao T."/>
            <person name="Zhang H."/>
        </authorList>
    </citation>
    <scope>NUCLEOTIDE SEQUENCE</scope>
    <source>
        <strain evidence="2">G02</strain>
    </source>
</reference>
<dbReference type="GO" id="GO:0004523">
    <property type="term" value="F:RNA-DNA hybrid ribonuclease activity"/>
    <property type="evidence" value="ECO:0007669"/>
    <property type="project" value="InterPro"/>
</dbReference>
<protein>
    <recommendedName>
        <fullName evidence="1">RNase H type-1 domain-containing protein</fullName>
    </recommendedName>
</protein>
<dbReference type="GO" id="GO:0003676">
    <property type="term" value="F:nucleic acid binding"/>
    <property type="evidence" value="ECO:0007669"/>
    <property type="project" value="InterPro"/>
</dbReference>
<accession>A0AAW2Q0Q3</accession>
<reference evidence="2" key="1">
    <citation type="submission" date="2020-06" db="EMBL/GenBank/DDBJ databases">
        <authorList>
            <person name="Li T."/>
            <person name="Hu X."/>
            <person name="Zhang T."/>
            <person name="Song X."/>
            <person name="Zhang H."/>
            <person name="Dai N."/>
            <person name="Sheng W."/>
            <person name="Hou X."/>
            <person name="Wei L."/>
        </authorList>
    </citation>
    <scope>NUCLEOTIDE SEQUENCE</scope>
    <source>
        <strain evidence="2">G02</strain>
        <tissue evidence="2">Leaf</tissue>
    </source>
</reference>
<dbReference type="PANTHER" id="PTHR48475:SF2">
    <property type="entry name" value="RIBONUCLEASE H"/>
    <property type="match status" value="1"/>
</dbReference>
<feature type="domain" description="RNase H type-1" evidence="1">
    <location>
        <begin position="19"/>
        <end position="95"/>
    </location>
</feature>
<sequence length="101" mass="11235">MMGISQERTPEEEHWVFHVDGSSTMQGSGAGVVITSPQGEDMEFAIGFNFKALNNEAEYEALVLSMRITQDAGALHLIAYSDSQLIVKQVKGEYMKPRRKV</sequence>
<organism evidence="2">
    <name type="scientific">Sesamum radiatum</name>
    <name type="common">Black benniseed</name>
    <dbReference type="NCBI Taxonomy" id="300843"/>
    <lineage>
        <taxon>Eukaryota</taxon>
        <taxon>Viridiplantae</taxon>
        <taxon>Streptophyta</taxon>
        <taxon>Embryophyta</taxon>
        <taxon>Tracheophyta</taxon>
        <taxon>Spermatophyta</taxon>
        <taxon>Magnoliopsida</taxon>
        <taxon>eudicotyledons</taxon>
        <taxon>Gunneridae</taxon>
        <taxon>Pentapetalae</taxon>
        <taxon>asterids</taxon>
        <taxon>lamiids</taxon>
        <taxon>Lamiales</taxon>
        <taxon>Pedaliaceae</taxon>
        <taxon>Sesamum</taxon>
    </lineage>
</organism>
<evidence type="ECO:0000259" key="1">
    <source>
        <dbReference type="Pfam" id="PF13456"/>
    </source>
</evidence>
<dbReference type="InterPro" id="IPR036397">
    <property type="entry name" value="RNaseH_sf"/>
</dbReference>
<dbReference type="SUPFAM" id="SSF53098">
    <property type="entry name" value="Ribonuclease H-like"/>
    <property type="match status" value="1"/>
</dbReference>
<dbReference type="EMBL" id="JACGWJ010000016">
    <property type="protein sequence ID" value="KAL0361323.1"/>
    <property type="molecule type" value="Genomic_DNA"/>
</dbReference>
<evidence type="ECO:0000313" key="2">
    <source>
        <dbReference type="EMBL" id="KAL0361323.1"/>
    </source>
</evidence>
<dbReference type="AlphaFoldDB" id="A0AAW2Q0Q3"/>